<dbReference type="Gramene" id="ABP01221">
    <property type="protein sequence ID" value="ABP01221"/>
    <property type="gene ID" value="OSTLU_19280"/>
</dbReference>
<sequence>MARAKKRARTIARAALVVSTALAIEGARATTFTADGRSCKWPLELAEDVFVNECVPYGRDGALWCVAEEDGKWGVCADLDFDASARGKVSMEAAARAATTLAREEELTYEARRQAMEVLESTSTLMLKALARESIEIEGKIVENPVVEFLAKRQRERPDNFNAVNDPTTSTPAPASTTSPPLQRPPPSPPPPSPPPLSPPPPNQPRCVARTDIRWESPQADGSSEFGMDIYIVLASGESISGGWKILFKFARDGVVLYSSSAYGADARTMYAPEDGRVFELRDRGYDAYIALYSTKRIGFNVRTRSAQSLRLSTLAVNGEDCEIVSESSIRA</sequence>
<dbReference type="KEGG" id="olu:OSTLU_19280"/>
<dbReference type="GeneID" id="5007011"/>
<dbReference type="RefSeq" id="XP_001419680.1">
    <property type="nucleotide sequence ID" value="XM_001419643.1"/>
</dbReference>
<dbReference type="AlphaFoldDB" id="A4S241"/>
<dbReference type="OMA" id="RWESPQA"/>
<dbReference type="Proteomes" id="UP000001568">
    <property type="component" value="Chromosome 9"/>
</dbReference>
<name>A4S241_OSTLU</name>
<feature type="compositionally biased region" description="Pro residues" evidence="1">
    <location>
        <begin position="182"/>
        <end position="204"/>
    </location>
</feature>
<dbReference type="OrthoDB" id="500551at2759"/>
<feature type="compositionally biased region" description="Low complexity" evidence="1">
    <location>
        <begin position="167"/>
        <end position="181"/>
    </location>
</feature>
<gene>
    <name evidence="3" type="ORF">OSTLU_16632</name>
    <name evidence="4" type="ORF">OSTLU_19280</name>
</gene>
<evidence type="ECO:0000313" key="4">
    <source>
        <dbReference type="EMBL" id="ABP01221.1"/>
    </source>
</evidence>
<feature type="signal peptide" evidence="2">
    <location>
        <begin position="1"/>
        <end position="29"/>
    </location>
</feature>
<organism evidence="3 5">
    <name type="scientific">Ostreococcus lucimarinus (strain CCE9901)</name>
    <dbReference type="NCBI Taxonomy" id="436017"/>
    <lineage>
        <taxon>Eukaryota</taxon>
        <taxon>Viridiplantae</taxon>
        <taxon>Chlorophyta</taxon>
        <taxon>Mamiellophyceae</taxon>
        <taxon>Mamiellales</taxon>
        <taxon>Bathycoccaceae</taxon>
        <taxon>Ostreococcus</taxon>
    </lineage>
</organism>
<dbReference type="KEGG" id="olu:OSTLU_16632"/>
<dbReference type="HOGENOM" id="CLU_837812_0_0_1"/>
<proteinExistence type="predicted"/>
<protein>
    <recommendedName>
        <fullName evidence="6">CBM20 domain-containing protein</fullName>
    </recommendedName>
</protein>
<dbReference type="GeneID" id="5003716"/>
<accession>A4S241</accession>
<keyword evidence="5" id="KW-1185">Reference proteome</keyword>
<dbReference type="Proteomes" id="UP000001568">
    <property type="component" value="Chromosome 21"/>
</dbReference>
<feature type="chain" id="PRO_5007635046" description="CBM20 domain-containing protein" evidence="2">
    <location>
        <begin position="30"/>
        <end position="332"/>
    </location>
</feature>
<feature type="region of interest" description="Disordered" evidence="1">
    <location>
        <begin position="158"/>
        <end position="208"/>
    </location>
</feature>
<keyword evidence="2" id="KW-0732">Signal</keyword>
<dbReference type="Gramene" id="ABO97973">
    <property type="protein sequence ID" value="ABO97973"/>
    <property type="gene ID" value="OSTLU_16632"/>
</dbReference>
<evidence type="ECO:0000256" key="1">
    <source>
        <dbReference type="SAM" id="MobiDB-lite"/>
    </source>
</evidence>
<reference evidence="3 5" key="1">
    <citation type="journal article" date="2007" name="Proc. Natl. Acad. Sci. U.S.A.">
        <title>The tiny eukaryote Ostreococcus provides genomic insights into the paradox of plankton speciation.</title>
        <authorList>
            <person name="Palenik B."/>
            <person name="Grimwood J."/>
            <person name="Aerts A."/>
            <person name="Rouze P."/>
            <person name="Salamov A."/>
            <person name="Putnam N."/>
            <person name="Dupont C."/>
            <person name="Jorgensen R."/>
            <person name="Derelle E."/>
            <person name="Rombauts S."/>
            <person name="Zhou K."/>
            <person name="Otillar R."/>
            <person name="Merchant S.S."/>
            <person name="Podell S."/>
            <person name="Gaasterland T."/>
            <person name="Napoli C."/>
            <person name="Gendler K."/>
            <person name="Manuell A."/>
            <person name="Tai V."/>
            <person name="Vallon O."/>
            <person name="Piganeau G."/>
            <person name="Jancek S."/>
            <person name="Heijde M."/>
            <person name="Jabbari K."/>
            <person name="Bowler C."/>
            <person name="Lohr M."/>
            <person name="Robbens S."/>
            <person name="Werner G."/>
            <person name="Dubchak I."/>
            <person name="Pazour G.J."/>
            <person name="Ren Q."/>
            <person name="Paulsen I."/>
            <person name="Delwiche C."/>
            <person name="Schmutz J."/>
            <person name="Rokhsar D."/>
            <person name="Van de Peer Y."/>
            <person name="Moreau H."/>
            <person name="Grigoriev I.V."/>
        </authorList>
    </citation>
    <scope>NUCLEOTIDE SEQUENCE [LARGE SCALE GENOMIC DNA]</scope>
    <source>
        <strain evidence="3 5">CCE9901</strain>
    </source>
</reference>
<evidence type="ECO:0000313" key="5">
    <source>
        <dbReference type="Proteomes" id="UP000001568"/>
    </source>
</evidence>
<dbReference type="EMBL" id="CP000601">
    <property type="protein sequence ID" value="ABP01221.1"/>
    <property type="molecule type" value="Genomic_DNA"/>
</dbReference>
<evidence type="ECO:0000256" key="2">
    <source>
        <dbReference type="SAM" id="SignalP"/>
    </source>
</evidence>
<evidence type="ECO:0000313" key="3">
    <source>
        <dbReference type="EMBL" id="ABO97973.1"/>
    </source>
</evidence>
<dbReference type="EMBL" id="CP000589">
    <property type="protein sequence ID" value="ABO97973.1"/>
    <property type="molecule type" value="Genomic_DNA"/>
</dbReference>
<evidence type="ECO:0008006" key="6">
    <source>
        <dbReference type="Google" id="ProtNLM"/>
    </source>
</evidence>
<dbReference type="RefSeq" id="XP_001422862.1">
    <property type="nucleotide sequence ID" value="XM_001422825.1"/>
</dbReference>